<gene>
    <name evidence="4" type="ORF">OFUS_LOCUS6262</name>
</gene>
<feature type="domain" description="CCHC-type" evidence="3">
    <location>
        <begin position="50"/>
        <end position="64"/>
    </location>
</feature>
<dbReference type="InterPro" id="IPR036875">
    <property type="entry name" value="Znf_CCHC_sf"/>
</dbReference>
<dbReference type="OrthoDB" id="8028992at2759"/>
<evidence type="ECO:0000259" key="3">
    <source>
        <dbReference type="PROSITE" id="PS50158"/>
    </source>
</evidence>
<reference evidence="4" key="1">
    <citation type="submission" date="2022-03" db="EMBL/GenBank/DDBJ databases">
        <authorList>
            <person name="Martin C."/>
        </authorList>
    </citation>
    <scope>NUCLEOTIDE SEQUENCE</scope>
</reference>
<accession>A0A8S4NEI4</accession>
<dbReference type="InterPro" id="IPR013830">
    <property type="entry name" value="SGNH_hydro"/>
</dbReference>
<dbReference type="GO" id="GO:0002218">
    <property type="term" value="P:activation of innate immune response"/>
    <property type="evidence" value="ECO:0007669"/>
    <property type="project" value="InterPro"/>
</dbReference>
<dbReference type="PROSITE" id="PS50158">
    <property type="entry name" value="ZF_CCHC"/>
    <property type="match status" value="2"/>
</dbReference>
<dbReference type="Pfam" id="PF13472">
    <property type="entry name" value="Lipase_GDSL_2"/>
    <property type="match status" value="1"/>
</dbReference>
<dbReference type="InterPro" id="IPR042509">
    <property type="entry name" value="ZCCHC3"/>
</dbReference>
<comment type="caution">
    <text evidence="4">The sequence shown here is derived from an EMBL/GenBank/DDBJ whole genome shotgun (WGS) entry which is preliminary data.</text>
</comment>
<evidence type="ECO:0000256" key="1">
    <source>
        <dbReference type="PROSITE-ProRule" id="PRU00047"/>
    </source>
</evidence>
<protein>
    <recommendedName>
        <fullName evidence="3">CCHC-type domain-containing protein</fullName>
    </recommendedName>
</protein>
<evidence type="ECO:0000313" key="5">
    <source>
        <dbReference type="Proteomes" id="UP000749559"/>
    </source>
</evidence>
<dbReference type="PANTHER" id="PTHR22639">
    <property type="entry name" value="GAG-RELATED PROTEIN"/>
    <property type="match status" value="1"/>
</dbReference>
<dbReference type="SMART" id="SM00343">
    <property type="entry name" value="ZnF_C2HC"/>
    <property type="match status" value="3"/>
</dbReference>
<dbReference type="SUPFAM" id="SSF52266">
    <property type="entry name" value="SGNH hydrolase"/>
    <property type="match status" value="1"/>
</dbReference>
<dbReference type="GO" id="GO:0003723">
    <property type="term" value="F:RNA binding"/>
    <property type="evidence" value="ECO:0007669"/>
    <property type="project" value="InterPro"/>
</dbReference>
<dbReference type="GO" id="GO:0003690">
    <property type="term" value="F:double-stranded DNA binding"/>
    <property type="evidence" value="ECO:0007669"/>
    <property type="project" value="InterPro"/>
</dbReference>
<keyword evidence="1" id="KW-0862">Zinc</keyword>
<evidence type="ECO:0000256" key="2">
    <source>
        <dbReference type="SAM" id="MobiDB-lite"/>
    </source>
</evidence>
<feature type="region of interest" description="Disordered" evidence="2">
    <location>
        <begin position="294"/>
        <end position="326"/>
    </location>
</feature>
<keyword evidence="1" id="KW-0863">Zinc-finger</keyword>
<dbReference type="Gene3D" id="4.10.60.10">
    <property type="entry name" value="Zinc finger, CCHC-type"/>
    <property type="match status" value="1"/>
</dbReference>
<dbReference type="AlphaFoldDB" id="A0A8S4NEI4"/>
<dbReference type="InterPro" id="IPR036514">
    <property type="entry name" value="SGNH_hydro_sf"/>
</dbReference>
<keyword evidence="1" id="KW-0479">Metal-binding</keyword>
<proteinExistence type="predicted"/>
<feature type="domain" description="CCHC-type" evidence="3">
    <location>
        <begin position="70"/>
        <end position="84"/>
    </location>
</feature>
<name>A0A8S4NEI4_OWEFU</name>
<dbReference type="PANTHER" id="PTHR22639:SF3">
    <property type="entry name" value="ZINC FINGER CCHC DOMAIN-CONTAINING PROTEIN 3"/>
    <property type="match status" value="1"/>
</dbReference>
<evidence type="ECO:0000313" key="4">
    <source>
        <dbReference type="EMBL" id="CAH1779455.1"/>
    </source>
</evidence>
<dbReference type="Proteomes" id="UP000749559">
    <property type="component" value="Unassembled WGS sequence"/>
</dbReference>
<organism evidence="4 5">
    <name type="scientific">Owenia fusiformis</name>
    <name type="common">Polychaete worm</name>
    <dbReference type="NCBI Taxonomy" id="6347"/>
    <lineage>
        <taxon>Eukaryota</taxon>
        <taxon>Metazoa</taxon>
        <taxon>Spiralia</taxon>
        <taxon>Lophotrochozoa</taxon>
        <taxon>Annelida</taxon>
        <taxon>Polychaeta</taxon>
        <taxon>Sedentaria</taxon>
        <taxon>Canalipalpata</taxon>
        <taxon>Sabellida</taxon>
        <taxon>Oweniida</taxon>
        <taxon>Oweniidae</taxon>
        <taxon>Owenia</taxon>
    </lineage>
</organism>
<sequence>MSELKKPIPNNPIICRFQGRLTYIGQPCSYCNATDHPHSKCPRKPTWRPRCFRCNLEGHLSKYCGNPIQCHRCGEQGHARSDCKVNIEVNHIHFEATGKEDQDEVEAENDSEDESAVNTLVVGDSNVREMVFDDELVERKFKSGTNISDITDVLKSAPSYNRALEYIVLHAGSNDLVYRAADVNSCVTNLTAVIQEVKEVHPESCIVISGVPQVNTKDQKINSKINKYNEKVKEICGKTDGLMFCDNNKELVIDNKINVKDYKTNDTKGVHLTTRGALKVVRNVKRQIEKARQNEELNGGTPYRKRLRSKGSTPSSAEKNAKQIKA</sequence>
<dbReference type="InterPro" id="IPR001878">
    <property type="entry name" value="Znf_CCHC"/>
</dbReference>
<dbReference type="EMBL" id="CAIIXF020000003">
    <property type="protein sequence ID" value="CAH1779455.1"/>
    <property type="molecule type" value="Genomic_DNA"/>
</dbReference>
<keyword evidence="5" id="KW-1185">Reference proteome</keyword>
<dbReference type="SUPFAM" id="SSF57756">
    <property type="entry name" value="Retrovirus zinc finger-like domains"/>
    <property type="match status" value="1"/>
</dbReference>
<dbReference type="GO" id="GO:0008270">
    <property type="term" value="F:zinc ion binding"/>
    <property type="evidence" value="ECO:0007669"/>
    <property type="project" value="UniProtKB-KW"/>
</dbReference>
<dbReference type="Gene3D" id="3.40.50.1110">
    <property type="entry name" value="SGNH hydrolase"/>
    <property type="match status" value="1"/>
</dbReference>